<dbReference type="OrthoDB" id="185373at2759"/>
<proteinExistence type="predicted"/>
<sequence length="83" mass="8649">MLSLYKKETENPSGITLFSVPAQWKLSTTAVAVGLALQSHGGLGLNPKSTILKPLIGGGCLTTSLNSVLSDRVPTNEIAPSEQ</sequence>
<keyword evidence="1" id="KW-0647">Proteasome</keyword>
<reference evidence="1" key="1">
    <citation type="submission" date="2022-05" db="EMBL/GenBank/DDBJ databases">
        <title>The Musa troglodytarum L. genome provides insights into the mechanism of non-climacteric behaviour and enrichment of carotenoids.</title>
        <authorList>
            <person name="Wang J."/>
        </authorList>
    </citation>
    <scope>NUCLEOTIDE SEQUENCE</scope>
    <source>
        <tissue evidence="1">Leaf</tissue>
    </source>
</reference>
<protein>
    <submittedName>
        <fullName evidence="1">26S proteasome non-atpase regulatory</fullName>
    </submittedName>
</protein>
<evidence type="ECO:0000313" key="2">
    <source>
        <dbReference type="Proteomes" id="UP001055439"/>
    </source>
</evidence>
<accession>A0A9E7JP30</accession>
<dbReference type="GO" id="GO:0000502">
    <property type="term" value="C:proteasome complex"/>
    <property type="evidence" value="ECO:0007669"/>
    <property type="project" value="UniProtKB-KW"/>
</dbReference>
<dbReference type="AlphaFoldDB" id="A0A9E7JP30"/>
<evidence type="ECO:0000313" key="1">
    <source>
        <dbReference type="EMBL" id="URD88562.1"/>
    </source>
</evidence>
<keyword evidence="2" id="KW-1185">Reference proteome</keyword>
<organism evidence="1 2">
    <name type="scientific">Musa troglodytarum</name>
    <name type="common">fe'i banana</name>
    <dbReference type="NCBI Taxonomy" id="320322"/>
    <lineage>
        <taxon>Eukaryota</taxon>
        <taxon>Viridiplantae</taxon>
        <taxon>Streptophyta</taxon>
        <taxon>Embryophyta</taxon>
        <taxon>Tracheophyta</taxon>
        <taxon>Spermatophyta</taxon>
        <taxon>Magnoliopsida</taxon>
        <taxon>Liliopsida</taxon>
        <taxon>Zingiberales</taxon>
        <taxon>Musaceae</taxon>
        <taxon>Musa</taxon>
    </lineage>
</organism>
<dbReference type="Proteomes" id="UP001055439">
    <property type="component" value="Chromosome 2"/>
</dbReference>
<gene>
    <name evidence="1" type="ORF">MUK42_27375</name>
</gene>
<name>A0A9E7JP30_9LILI</name>
<dbReference type="EMBL" id="CP097504">
    <property type="protein sequence ID" value="URD88562.1"/>
    <property type="molecule type" value="Genomic_DNA"/>
</dbReference>